<accession>A0A938YWD1</accession>
<reference evidence="2" key="1">
    <citation type="submission" date="2021-01" db="EMBL/GenBank/DDBJ databases">
        <title>Active Sulfur Cycling in an Early Earth Analoge.</title>
        <authorList>
            <person name="Hahn C.R."/>
            <person name="Youssef N.H."/>
            <person name="Elshahed M."/>
        </authorList>
    </citation>
    <scope>NUCLEOTIDE SEQUENCE</scope>
    <source>
        <strain evidence="2">Zod_Metabat.1151</strain>
    </source>
</reference>
<dbReference type="InterPro" id="IPR007159">
    <property type="entry name" value="SpoVT-AbrB_dom"/>
</dbReference>
<dbReference type="Gene3D" id="2.10.260.10">
    <property type="match status" value="1"/>
</dbReference>
<dbReference type="AlphaFoldDB" id="A0A938YWD1"/>
<gene>
    <name evidence="2" type="ORF">JW744_02575</name>
</gene>
<feature type="domain" description="SpoVT-AbrB" evidence="1">
    <location>
        <begin position="49"/>
        <end position="87"/>
    </location>
</feature>
<dbReference type="SUPFAM" id="SSF89447">
    <property type="entry name" value="AbrB/MazE/MraZ-like"/>
    <property type="match status" value="1"/>
</dbReference>
<name>A0A938YWD1_9ARCH</name>
<evidence type="ECO:0000313" key="2">
    <source>
        <dbReference type="EMBL" id="MBN2067327.1"/>
    </source>
</evidence>
<dbReference type="Proteomes" id="UP000809243">
    <property type="component" value="Unassembled WGS sequence"/>
</dbReference>
<protein>
    <submittedName>
        <fullName evidence="2">AbrB/MazE/SpoVT family DNA-binding domain-containing protein</fullName>
    </submittedName>
</protein>
<dbReference type="GO" id="GO:0003677">
    <property type="term" value="F:DNA binding"/>
    <property type="evidence" value="ECO:0007669"/>
    <property type="project" value="UniProtKB-KW"/>
</dbReference>
<comment type="caution">
    <text evidence="2">The sequence shown here is derived from an EMBL/GenBank/DDBJ whole genome shotgun (WGS) entry which is preliminary data.</text>
</comment>
<evidence type="ECO:0000259" key="1">
    <source>
        <dbReference type="Pfam" id="PF04014"/>
    </source>
</evidence>
<evidence type="ECO:0000313" key="3">
    <source>
        <dbReference type="Proteomes" id="UP000809243"/>
    </source>
</evidence>
<organism evidence="2 3">
    <name type="scientific">Candidatus Iainarchaeum sp</name>
    <dbReference type="NCBI Taxonomy" id="3101447"/>
    <lineage>
        <taxon>Archaea</taxon>
        <taxon>Candidatus Iainarchaeota</taxon>
        <taxon>Candidatus Iainarchaeia</taxon>
        <taxon>Candidatus Iainarchaeales</taxon>
        <taxon>Candidatus Iainarchaeaceae</taxon>
        <taxon>Candidatus Iainarchaeum</taxon>
    </lineage>
</organism>
<dbReference type="InterPro" id="IPR037914">
    <property type="entry name" value="SpoVT-AbrB_sf"/>
</dbReference>
<dbReference type="Pfam" id="PF04014">
    <property type="entry name" value="MazE_antitoxin"/>
    <property type="match status" value="1"/>
</dbReference>
<dbReference type="EMBL" id="JAFGDB010000041">
    <property type="protein sequence ID" value="MBN2067327.1"/>
    <property type="molecule type" value="Genomic_DNA"/>
</dbReference>
<sequence length="89" mass="10361">MAEKKGTTPEGFEYVYFKCKKCGEEIVDMKQLHSVAKKYREMKKYTAKISKWGESLAMRIPKDLVEQYDLKQNEDVTLLPEKKGIKIVA</sequence>
<proteinExistence type="predicted"/>
<keyword evidence="2" id="KW-0238">DNA-binding</keyword>